<comment type="caution">
    <text evidence="1">The sequence shown here is derived from an EMBL/GenBank/DDBJ whole genome shotgun (WGS) entry which is preliminary data.</text>
</comment>
<dbReference type="AlphaFoldDB" id="A0AAE0ZR01"/>
<reference evidence="1" key="1">
    <citation type="journal article" date="2023" name="G3 (Bethesda)">
        <title>A reference genome for the long-term kleptoplast-retaining sea slug Elysia crispata morphotype clarki.</title>
        <authorList>
            <person name="Eastman K.E."/>
            <person name="Pendleton A.L."/>
            <person name="Shaikh M.A."/>
            <person name="Suttiyut T."/>
            <person name="Ogas R."/>
            <person name="Tomko P."/>
            <person name="Gavelis G."/>
            <person name="Widhalm J.R."/>
            <person name="Wisecaver J.H."/>
        </authorList>
    </citation>
    <scope>NUCLEOTIDE SEQUENCE</scope>
    <source>
        <strain evidence="1">ECLA1</strain>
    </source>
</reference>
<evidence type="ECO:0000313" key="2">
    <source>
        <dbReference type="Proteomes" id="UP001283361"/>
    </source>
</evidence>
<proteinExistence type="predicted"/>
<accession>A0AAE0ZR01</accession>
<protein>
    <submittedName>
        <fullName evidence="1">Uncharacterized protein</fullName>
    </submittedName>
</protein>
<dbReference type="Proteomes" id="UP001283361">
    <property type="component" value="Unassembled WGS sequence"/>
</dbReference>
<organism evidence="1 2">
    <name type="scientific">Elysia crispata</name>
    <name type="common">lettuce slug</name>
    <dbReference type="NCBI Taxonomy" id="231223"/>
    <lineage>
        <taxon>Eukaryota</taxon>
        <taxon>Metazoa</taxon>
        <taxon>Spiralia</taxon>
        <taxon>Lophotrochozoa</taxon>
        <taxon>Mollusca</taxon>
        <taxon>Gastropoda</taxon>
        <taxon>Heterobranchia</taxon>
        <taxon>Euthyneura</taxon>
        <taxon>Panpulmonata</taxon>
        <taxon>Sacoglossa</taxon>
        <taxon>Placobranchoidea</taxon>
        <taxon>Plakobranchidae</taxon>
        <taxon>Elysia</taxon>
    </lineage>
</organism>
<sequence length="142" mass="15500">MLAKHRDSLHNSTVLAAVSGARGKNSARLSVVRARAVRVSPTRASNRSQCLVGLVCDNPRSWAGDTAYSYRLEANLTGVYGFCLVLNQHRDCIKYRAMISKSAVLLGALRDSPQPSGQPQEVSGIKRRAIWVLYLCDALAKT</sequence>
<gene>
    <name evidence="1" type="ORF">RRG08_009792</name>
</gene>
<evidence type="ECO:0000313" key="1">
    <source>
        <dbReference type="EMBL" id="KAK3773845.1"/>
    </source>
</evidence>
<keyword evidence="2" id="KW-1185">Reference proteome</keyword>
<name>A0AAE0ZR01_9GAST</name>
<dbReference type="EMBL" id="JAWDGP010003503">
    <property type="protein sequence ID" value="KAK3773845.1"/>
    <property type="molecule type" value="Genomic_DNA"/>
</dbReference>